<dbReference type="GO" id="GO:0016772">
    <property type="term" value="F:transferase activity, transferring phosphorus-containing groups"/>
    <property type="evidence" value="ECO:0007669"/>
    <property type="project" value="InterPro"/>
</dbReference>
<dbReference type="OrthoDB" id="9776077at2"/>
<organism evidence="5 6">
    <name type="scientific">Hylemonella gracilis str. Niagara R</name>
    <dbReference type="NCBI Taxonomy" id="1458275"/>
    <lineage>
        <taxon>Bacteria</taxon>
        <taxon>Pseudomonadati</taxon>
        <taxon>Pseudomonadota</taxon>
        <taxon>Betaproteobacteria</taxon>
        <taxon>Burkholderiales</taxon>
        <taxon>Comamonadaceae</taxon>
        <taxon>Hylemonella</taxon>
    </lineage>
</organism>
<dbReference type="RefSeq" id="WP_035609530.1">
    <property type="nucleotide sequence ID" value="NZ_JEMG01000001.1"/>
</dbReference>
<accession>A0A016XM64</accession>
<dbReference type="InterPro" id="IPR021520">
    <property type="entry name" value="Stealth_CR2"/>
</dbReference>
<gene>
    <name evidence="5" type="ORF">AZ34_15385</name>
</gene>
<proteinExistence type="inferred from homology"/>
<sequence length="332" mass="39577">MKMDFVITWVDMDDPQWKADFFKYSGKIDNSKNEVSEARFRDYGFLKYWFRGVENFAPWVRKIHFVTSGQKPQWLDENHPKLNLVKHSDYIPDEFLPTFNSVVIERYMHRIPDLADRFVYFNDDFFITNHLPESRFFAENGLPQDIAAFRHNTGMGLWAKTLKNHLRVINQRFDKREVLRRDHAKWFHPSYGSKARLTRFLQFYGKFVTLRTPHNAQPYLKSTFDEVWDYAGQELTATSKNRFRSPDDFSPELFRTWQICRSNFEPYNTYADTKMFPLLIKPKQAIAAIRDQTYKLVCINDNVHIRNYAKVMQEIGAAFESILPNKSAFEKQ</sequence>
<evidence type="ECO:0000259" key="4">
    <source>
        <dbReference type="Pfam" id="PF11380"/>
    </source>
</evidence>
<dbReference type="Proteomes" id="UP000023268">
    <property type="component" value="Unassembled WGS sequence"/>
</dbReference>
<dbReference type="PANTHER" id="PTHR24045">
    <property type="match status" value="1"/>
</dbReference>
<evidence type="ECO:0000256" key="3">
    <source>
        <dbReference type="ARBA" id="ARBA00023169"/>
    </source>
</evidence>
<dbReference type="EMBL" id="JEMG01000001">
    <property type="protein sequence ID" value="EYC52303.1"/>
    <property type="molecule type" value="Genomic_DNA"/>
</dbReference>
<dbReference type="STRING" id="1458275.AZ34_15385"/>
<evidence type="ECO:0000313" key="6">
    <source>
        <dbReference type="Proteomes" id="UP000023268"/>
    </source>
</evidence>
<dbReference type="GO" id="GO:0000271">
    <property type="term" value="P:polysaccharide biosynthetic process"/>
    <property type="evidence" value="ECO:0007669"/>
    <property type="project" value="UniProtKB-KW"/>
</dbReference>
<dbReference type="PANTHER" id="PTHR24045:SF0">
    <property type="entry name" value="N-ACETYLGLUCOSAMINE-1-PHOSPHOTRANSFERASE SUBUNITS ALPHA_BETA"/>
    <property type="match status" value="1"/>
</dbReference>
<comment type="similarity">
    <text evidence="1">Belongs to the stealth family.</text>
</comment>
<keyword evidence="2" id="KW-0808">Transferase</keyword>
<feature type="domain" description="Stealth protein CR2 conserved region 2" evidence="4">
    <location>
        <begin position="39"/>
        <end position="143"/>
    </location>
</feature>
<dbReference type="eggNOG" id="COG0438">
    <property type="taxonomic scope" value="Bacteria"/>
</dbReference>
<dbReference type="AlphaFoldDB" id="A0A016XM64"/>
<name>A0A016XM64_9BURK</name>
<keyword evidence="3" id="KW-0270">Exopolysaccharide synthesis</keyword>
<protein>
    <recommendedName>
        <fullName evidence="4">Stealth protein CR2 conserved region 2 domain-containing protein</fullName>
    </recommendedName>
</protein>
<dbReference type="InterPro" id="IPR047141">
    <property type="entry name" value="Stealth"/>
</dbReference>
<evidence type="ECO:0000313" key="5">
    <source>
        <dbReference type="EMBL" id="EYC52303.1"/>
    </source>
</evidence>
<reference evidence="5 6" key="1">
    <citation type="submission" date="2014-02" db="EMBL/GenBank/DDBJ databases">
        <title>Draft Genome of Hylemonella gracilis isolated from the Niagara River.</title>
        <authorList>
            <person name="Pawlowski D.R."/>
            <person name="Koudelka G.B."/>
        </authorList>
    </citation>
    <scope>NUCLEOTIDE SEQUENCE [LARGE SCALE GENOMIC DNA]</scope>
    <source>
        <strain evidence="5 6">Niagara R</strain>
    </source>
</reference>
<evidence type="ECO:0000256" key="2">
    <source>
        <dbReference type="ARBA" id="ARBA00022679"/>
    </source>
</evidence>
<comment type="caution">
    <text evidence="5">The sequence shown here is derived from an EMBL/GenBank/DDBJ whole genome shotgun (WGS) entry which is preliminary data.</text>
</comment>
<dbReference type="Pfam" id="PF11380">
    <property type="entry name" value="Stealth_CR2"/>
    <property type="match status" value="1"/>
</dbReference>
<evidence type="ECO:0000256" key="1">
    <source>
        <dbReference type="ARBA" id="ARBA00007583"/>
    </source>
</evidence>